<evidence type="ECO:0000256" key="6">
    <source>
        <dbReference type="ARBA" id="ARBA00022490"/>
    </source>
</evidence>
<feature type="compositionally biased region" description="Basic residues" evidence="8">
    <location>
        <begin position="310"/>
        <end position="323"/>
    </location>
</feature>
<reference evidence="10 11" key="1">
    <citation type="journal article" date="2012" name="PLoS Pathog.">
        <title>Diverse lifestyles and strategies of plant pathogenesis encoded in the genomes of eighteen Dothideomycetes fungi.</title>
        <authorList>
            <person name="Ohm R.A."/>
            <person name="Feau N."/>
            <person name="Henrissat B."/>
            <person name="Schoch C.L."/>
            <person name="Horwitz B.A."/>
            <person name="Barry K.W."/>
            <person name="Condon B.J."/>
            <person name="Copeland A.C."/>
            <person name="Dhillon B."/>
            <person name="Glaser F."/>
            <person name="Hesse C.N."/>
            <person name="Kosti I."/>
            <person name="LaButti K."/>
            <person name="Lindquist E.A."/>
            <person name="Lucas S."/>
            <person name="Salamov A.A."/>
            <person name="Bradshaw R.E."/>
            <person name="Ciuffetti L."/>
            <person name="Hamelin R.C."/>
            <person name="Kema G.H.J."/>
            <person name="Lawrence C."/>
            <person name="Scott J.A."/>
            <person name="Spatafora J.W."/>
            <person name="Turgeon B.G."/>
            <person name="de Wit P.J.G.M."/>
            <person name="Zhong S."/>
            <person name="Goodwin S.B."/>
            <person name="Grigoriev I.V."/>
        </authorList>
    </citation>
    <scope>NUCLEOTIDE SEQUENCE [LARGE SCALE GENOMIC DNA]</scope>
    <source>
        <strain evidence="10 11">SO2202</strain>
    </source>
</reference>
<comment type="function">
    <text evidence="1">May be involved in a process influencing telomere capping.</text>
</comment>
<evidence type="ECO:0000313" key="10">
    <source>
        <dbReference type="EMBL" id="EMF13713.1"/>
    </source>
</evidence>
<dbReference type="Proteomes" id="UP000016931">
    <property type="component" value="Unassembled WGS sequence"/>
</dbReference>
<dbReference type="PANTHER" id="PTHR41391">
    <property type="entry name" value="RESTRICTION OF TELOMERE CAPPING PROTEIN 4"/>
    <property type="match status" value="1"/>
</dbReference>
<evidence type="ECO:0000256" key="1">
    <source>
        <dbReference type="ARBA" id="ARBA00002738"/>
    </source>
</evidence>
<protein>
    <recommendedName>
        <fullName evidence="5">Restriction of telomere capping protein 4</fullName>
    </recommendedName>
</protein>
<dbReference type="GO" id="GO:0005737">
    <property type="term" value="C:cytoplasm"/>
    <property type="evidence" value="ECO:0007669"/>
    <property type="project" value="UniProtKB-SubCell"/>
</dbReference>
<dbReference type="STRING" id="692275.M3CIS8"/>
<evidence type="ECO:0000256" key="4">
    <source>
        <dbReference type="ARBA" id="ARBA00009461"/>
    </source>
</evidence>
<dbReference type="PANTHER" id="PTHR41391:SF1">
    <property type="entry name" value="RESTRICTION OF TELOMERE CAPPING PROTEIN 4"/>
    <property type="match status" value="1"/>
</dbReference>
<dbReference type="AlphaFoldDB" id="M3CIS8"/>
<dbReference type="EMBL" id="KB456263">
    <property type="protein sequence ID" value="EMF13713.1"/>
    <property type="molecule type" value="Genomic_DNA"/>
</dbReference>
<feature type="compositionally biased region" description="Basic and acidic residues" evidence="8">
    <location>
        <begin position="1"/>
        <end position="10"/>
    </location>
</feature>
<dbReference type="GO" id="GO:0005634">
    <property type="term" value="C:nucleus"/>
    <property type="evidence" value="ECO:0007669"/>
    <property type="project" value="UniProtKB-SubCell"/>
</dbReference>
<dbReference type="InterPro" id="IPR028094">
    <property type="entry name" value="RTC4_C"/>
</dbReference>
<dbReference type="Pfam" id="PF14474">
    <property type="entry name" value="RTC4"/>
    <property type="match status" value="1"/>
</dbReference>
<dbReference type="HOGENOM" id="CLU_422211_0_0_1"/>
<feature type="compositionally biased region" description="Acidic residues" evidence="8">
    <location>
        <begin position="255"/>
        <end position="267"/>
    </location>
</feature>
<keyword evidence="7" id="KW-0539">Nucleus</keyword>
<dbReference type="InterPro" id="IPR039024">
    <property type="entry name" value="RTC4"/>
</dbReference>
<name>M3CIS8_SPHMS</name>
<dbReference type="OrthoDB" id="128308at2759"/>
<feature type="domain" description="Restriction of telomere capping protein 4 C-terminal" evidence="9">
    <location>
        <begin position="468"/>
        <end position="596"/>
    </location>
</feature>
<feature type="compositionally biased region" description="Low complexity" evidence="8">
    <location>
        <begin position="167"/>
        <end position="184"/>
    </location>
</feature>
<evidence type="ECO:0000256" key="3">
    <source>
        <dbReference type="ARBA" id="ARBA00004496"/>
    </source>
</evidence>
<feature type="compositionally biased region" description="Polar residues" evidence="8">
    <location>
        <begin position="348"/>
        <end position="360"/>
    </location>
</feature>
<dbReference type="RefSeq" id="XP_016761834.1">
    <property type="nucleotide sequence ID" value="XM_016901280.1"/>
</dbReference>
<keyword evidence="11" id="KW-1185">Reference proteome</keyword>
<feature type="region of interest" description="Disordered" evidence="8">
    <location>
        <begin position="1"/>
        <end position="381"/>
    </location>
</feature>
<evidence type="ECO:0000256" key="5">
    <source>
        <dbReference type="ARBA" id="ARBA00015162"/>
    </source>
</evidence>
<proteinExistence type="inferred from homology"/>
<gene>
    <name evidence="10" type="ORF">SEPMUDRAFT_116735</name>
</gene>
<accession>M3CIS8</accession>
<dbReference type="SMART" id="SM01312">
    <property type="entry name" value="RTC4"/>
    <property type="match status" value="1"/>
</dbReference>
<keyword evidence="6" id="KW-0963">Cytoplasm</keyword>
<comment type="subcellular location">
    <subcellularLocation>
        <location evidence="3">Cytoplasm</location>
    </subcellularLocation>
    <subcellularLocation>
        <location evidence="2">Nucleus</location>
    </subcellularLocation>
</comment>
<dbReference type="GeneID" id="27898417"/>
<feature type="region of interest" description="Disordered" evidence="8">
    <location>
        <begin position="611"/>
        <end position="649"/>
    </location>
</feature>
<evidence type="ECO:0000313" key="11">
    <source>
        <dbReference type="Proteomes" id="UP000016931"/>
    </source>
</evidence>
<feature type="compositionally biased region" description="Basic and acidic residues" evidence="8">
    <location>
        <begin position="233"/>
        <end position="254"/>
    </location>
</feature>
<organism evidence="10 11">
    <name type="scientific">Sphaerulina musiva (strain SO2202)</name>
    <name type="common">Poplar stem canker fungus</name>
    <name type="synonym">Septoria musiva</name>
    <dbReference type="NCBI Taxonomy" id="692275"/>
    <lineage>
        <taxon>Eukaryota</taxon>
        <taxon>Fungi</taxon>
        <taxon>Dikarya</taxon>
        <taxon>Ascomycota</taxon>
        <taxon>Pezizomycotina</taxon>
        <taxon>Dothideomycetes</taxon>
        <taxon>Dothideomycetidae</taxon>
        <taxon>Mycosphaerellales</taxon>
        <taxon>Mycosphaerellaceae</taxon>
        <taxon>Sphaerulina</taxon>
    </lineage>
</organism>
<evidence type="ECO:0000256" key="8">
    <source>
        <dbReference type="SAM" id="MobiDB-lite"/>
    </source>
</evidence>
<evidence type="ECO:0000256" key="7">
    <source>
        <dbReference type="ARBA" id="ARBA00023242"/>
    </source>
</evidence>
<feature type="compositionally biased region" description="Acidic residues" evidence="8">
    <location>
        <begin position="142"/>
        <end position="156"/>
    </location>
</feature>
<evidence type="ECO:0000259" key="9">
    <source>
        <dbReference type="SMART" id="SM01312"/>
    </source>
</evidence>
<comment type="similarity">
    <text evidence="4">Belongs to the RTC4 family.</text>
</comment>
<feature type="compositionally biased region" description="Basic and acidic residues" evidence="8">
    <location>
        <begin position="324"/>
        <end position="344"/>
    </location>
</feature>
<dbReference type="eggNOG" id="ENOG502SEU0">
    <property type="taxonomic scope" value="Eukaryota"/>
</dbReference>
<sequence>MPGLSRDRFKPLLRIVNNKPHASSDDHEEPPVQPRKESGFKTTRPLETSSSSSSRLAGDFKKRPENQLPLSLPPREPLRTSPRKRERVIDLCEDSPPKKLKLGNNENVAPLLSRRSQAEKSLPSPESIERRKRRVSRMQTETDFEADPLSSSDEEQQPSIVAGSLKNTGNGSTSTRGRSGVGSVKAPAGGKPGCEKSTKRTRSNTGDDAKPGTSAGQGAAFKRVEEPNFLSSRKNDSRPQEQFRKPRDLDKIVGDEELEDDDDDDDGAVFGFKNIHGPDNKKRKFSGLPRWAPKQQVTYAKKQPLYGTTTRRRPHIRPPPKTKKAPEAPKPRASSEVRFKRHDLGPGFSSQSTAGVTSSAPEPGCGTNDPPSPLRDVESDEAEPVSVDGFILVRCSICSNLVKKTLRETYEDQTLLGRPWTFKWQQRFCTWHKKQTAQEMWDEKGYPAINWDQLHQRMRKHDEFLSDILHDQVTSDHRTRLQRDTKQGRKRQKDIVEGTSKFTMGYYGPRGERRVHEYIMNRFANDLRQRSIHDKLILASGIQGGVNGFVHLVLAPHLAELLVKEDLGLPDEDDWEIRAREVLADSTEIGELLWPEEQDKVGEDAYQEHIVEEEEEEEVEEEESDEDVLNVEDPDESKLEDEVEVVEID</sequence>
<evidence type="ECO:0000256" key="2">
    <source>
        <dbReference type="ARBA" id="ARBA00004123"/>
    </source>
</evidence>